<protein>
    <recommendedName>
        <fullName evidence="6">NAD kinase</fullName>
        <ecNumber evidence="6">2.7.1.23</ecNumber>
    </recommendedName>
    <alternativeName>
        <fullName evidence="6">ATP-dependent NAD kinase</fullName>
    </alternativeName>
</protein>
<evidence type="ECO:0000313" key="8">
    <source>
        <dbReference type="Proteomes" id="UP000824056"/>
    </source>
</evidence>
<feature type="binding site" evidence="6">
    <location>
        <begin position="183"/>
        <end position="188"/>
    </location>
    <ligand>
        <name>NAD(+)</name>
        <dbReference type="ChEBI" id="CHEBI:57540"/>
    </ligand>
</feature>
<keyword evidence="4 6" id="KW-0520">NAD</keyword>
<evidence type="ECO:0000256" key="1">
    <source>
        <dbReference type="ARBA" id="ARBA00022679"/>
    </source>
</evidence>
<comment type="caution">
    <text evidence="6">Lacks conserved residue(s) required for the propagation of feature annotation.</text>
</comment>
<dbReference type="GO" id="GO:0006741">
    <property type="term" value="P:NADP+ biosynthetic process"/>
    <property type="evidence" value="ECO:0007669"/>
    <property type="project" value="UniProtKB-UniRule"/>
</dbReference>
<keyword evidence="6" id="KW-0067">ATP-binding</keyword>
<gene>
    <name evidence="6" type="primary">nadK</name>
    <name evidence="7" type="ORF">H9809_09105</name>
</gene>
<dbReference type="InterPro" id="IPR017437">
    <property type="entry name" value="ATP-NAD_kinase_PpnK-typ_C"/>
</dbReference>
<evidence type="ECO:0000313" key="7">
    <source>
        <dbReference type="EMBL" id="HIZ66037.1"/>
    </source>
</evidence>
<dbReference type="Gene3D" id="2.60.200.30">
    <property type="entry name" value="Probable inorganic polyphosphate/atp-NAD kinase, domain 2"/>
    <property type="match status" value="1"/>
</dbReference>
<organism evidence="7 8">
    <name type="scientific">Candidatus Blautia pullicola</name>
    <dbReference type="NCBI Taxonomy" id="2838498"/>
    <lineage>
        <taxon>Bacteria</taxon>
        <taxon>Bacillati</taxon>
        <taxon>Bacillota</taxon>
        <taxon>Clostridia</taxon>
        <taxon>Lachnospirales</taxon>
        <taxon>Lachnospiraceae</taxon>
        <taxon>Blautia</taxon>
    </lineage>
</organism>
<dbReference type="InterPro" id="IPR016064">
    <property type="entry name" value="NAD/diacylglycerol_kinase_sf"/>
</dbReference>
<dbReference type="PANTHER" id="PTHR20275:SF0">
    <property type="entry name" value="NAD KINASE"/>
    <property type="match status" value="1"/>
</dbReference>
<dbReference type="GO" id="GO:0003951">
    <property type="term" value="F:NAD+ kinase activity"/>
    <property type="evidence" value="ECO:0007669"/>
    <property type="project" value="UniProtKB-UniRule"/>
</dbReference>
<dbReference type="HAMAP" id="MF_00361">
    <property type="entry name" value="NAD_kinase"/>
    <property type="match status" value="1"/>
</dbReference>
<evidence type="ECO:0000256" key="5">
    <source>
        <dbReference type="ARBA" id="ARBA00047925"/>
    </source>
</evidence>
<keyword evidence="3 6" id="KW-0521">NADP</keyword>
<comment type="subcellular location">
    <subcellularLocation>
        <location evidence="6">Cytoplasm</location>
    </subcellularLocation>
</comment>
<dbReference type="GO" id="GO:0051287">
    <property type="term" value="F:NAD binding"/>
    <property type="evidence" value="ECO:0007669"/>
    <property type="project" value="UniProtKB-ARBA"/>
</dbReference>
<evidence type="ECO:0000256" key="2">
    <source>
        <dbReference type="ARBA" id="ARBA00022777"/>
    </source>
</evidence>
<dbReference type="GO" id="GO:0005524">
    <property type="term" value="F:ATP binding"/>
    <property type="evidence" value="ECO:0007669"/>
    <property type="project" value="UniProtKB-KW"/>
</dbReference>
<comment type="function">
    <text evidence="6">Involved in the regulation of the intracellular balance of NAD and NADP, and is a key enzyme in the biosynthesis of NADP. Catalyzes specifically the phosphorylation on 2'-hydroxyl of the adenosine moiety of NAD to yield NADP.</text>
</comment>
<dbReference type="Proteomes" id="UP000824056">
    <property type="component" value="Unassembled WGS sequence"/>
</dbReference>
<keyword evidence="1 6" id="KW-0808">Transferase</keyword>
<name>A0A9D2JTJ0_9FIRM</name>
<feature type="binding site" evidence="6">
    <location>
        <position position="172"/>
    </location>
    <ligand>
        <name>NAD(+)</name>
        <dbReference type="ChEBI" id="CHEBI:57540"/>
    </ligand>
</feature>
<proteinExistence type="inferred from homology"/>
<keyword evidence="6" id="KW-0547">Nucleotide-binding</keyword>
<keyword evidence="2 6" id="KW-0418">Kinase</keyword>
<dbReference type="Pfam" id="PF20143">
    <property type="entry name" value="NAD_kinase_C"/>
    <property type="match status" value="1"/>
</dbReference>
<dbReference type="GO" id="GO:0046872">
    <property type="term" value="F:metal ion binding"/>
    <property type="evidence" value="ECO:0007669"/>
    <property type="project" value="UniProtKB-UniRule"/>
</dbReference>
<dbReference type="InterPro" id="IPR002504">
    <property type="entry name" value="NADK"/>
</dbReference>
<comment type="caution">
    <text evidence="7">The sequence shown here is derived from an EMBL/GenBank/DDBJ whole genome shotgun (WGS) entry which is preliminary data.</text>
</comment>
<evidence type="ECO:0000256" key="3">
    <source>
        <dbReference type="ARBA" id="ARBA00022857"/>
    </source>
</evidence>
<evidence type="ECO:0000256" key="4">
    <source>
        <dbReference type="ARBA" id="ARBA00023027"/>
    </source>
</evidence>
<dbReference type="SUPFAM" id="SSF111331">
    <property type="entry name" value="NAD kinase/diacylglycerol kinase-like"/>
    <property type="match status" value="1"/>
</dbReference>
<comment type="catalytic activity">
    <reaction evidence="5 6">
        <text>NAD(+) + ATP = ADP + NADP(+) + H(+)</text>
        <dbReference type="Rhea" id="RHEA:18629"/>
        <dbReference type="ChEBI" id="CHEBI:15378"/>
        <dbReference type="ChEBI" id="CHEBI:30616"/>
        <dbReference type="ChEBI" id="CHEBI:57540"/>
        <dbReference type="ChEBI" id="CHEBI:58349"/>
        <dbReference type="ChEBI" id="CHEBI:456216"/>
        <dbReference type="EC" id="2.7.1.23"/>
    </reaction>
</comment>
<reference evidence="7" key="2">
    <citation type="submission" date="2021-04" db="EMBL/GenBank/DDBJ databases">
        <authorList>
            <person name="Gilroy R."/>
        </authorList>
    </citation>
    <scope>NUCLEOTIDE SEQUENCE</scope>
    <source>
        <strain evidence="7">1068</strain>
    </source>
</reference>
<reference evidence="7" key="1">
    <citation type="journal article" date="2021" name="PeerJ">
        <title>Extensive microbial diversity within the chicken gut microbiome revealed by metagenomics and culture.</title>
        <authorList>
            <person name="Gilroy R."/>
            <person name="Ravi A."/>
            <person name="Getino M."/>
            <person name="Pursley I."/>
            <person name="Horton D.L."/>
            <person name="Alikhan N.F."/>
            <person name="Baker D."/>
            <person name="Gharbi K."/>
            <person name="Hall N."/>
            <person name="Watson M."/>
            <person name="Adriaenssens E.M."/>
            <person name="Foster-Nyarko E."/>
            <person name="Jarju S."/>
            <person name="Secka A."/>
            <person name="Antonio M."/>
            <person name="Oren A."/>
            <person name="Chaudhuri R.R."/>
            <person name="La Ragione R."/>
            <person name="Hildebrand F."/>
            <person name="Pallen M.J."/>
        </authorList>
    </citation>
    <scope>NUCLEOTIDE SEQUENCE</scope>
    <source>
        <strain evidence="7">1068</strain>
    </source>
</reference>
<dbReference type="PANTHER" id="PTHR20275">
    <property type="entry name" value="NAD KINASE"/>
    <property type="match status" value="1"/>
</dbReference>
<feature type="binding site" evidence="6">
    <location>
        <begin position="68"/>
        <end position="69"/>
    </location>
    <ligand>
        <name>NAD(+)</name>
        <dbReference type="ChEBI" id="CHEBI:57540"/>
    </ligand>
</feature>
<dbReference type="GO" id="GO:0019674">
    <property type="term" value="P:NAD+ metabolic process"/>
    <property type="evidence" value="ECO:0007669"/>
    <property type="project" value="InterPro"/>
</dbReference>
<comment type="cofactor">
    <cofactor evidence="6">
        <name>a divalent metal cation</name>
        <dbReference type="ChEBI" id="CHEBI:60240"/>
    </cofactor>
</comment>
<feature type="active site" description="Proton acceptor" evidence="6">
    <location>
        <position position="68"/>
    </location>
</feature>
<feature type="binding site" evidence="6">
    <location>
        <position position="153"/>
    </location>
    <ligand>
        <name>NAD(+)</name>
        <dbReference type="ChEBI" id="CHEBI:57540"/>
    </ligand>
</feature>
<comment type="similarity">
    <text evidence="6">Belongs to the NAD kinase family.</text>
</comment>
<dbReference type="EC" id="2.7.1.23" evidence="6"/>
<accession>A0A9D2JTJ0</accession>
<dbReference type="Gene3D" id="3.40.50.10330">
    <property type="entry name" value="Probable inorganic polyphosphate/atp-NAD kinase, domain 1"/>
    <property type="match status" value="1"/>
</dbReference>
<dbReference type="GO" id="GO:0005737">
    <property type="term" value="C:cytoplasm"/>
    <property type="evidence" value="ECO:0007669"/>
    <property type="project" value="UniProtKB-SubCell"/>
</dbReference>
<evidence type="ECO:0000256" key="6">
    <source>
        <dbReference type="HAMAP-Rule" id="MF_00361"/>
    </source>
</evidence>
<dbReference type="InterPro" id="IPR017438">
    <property type="entry name" value="ATP-NAD_kinase_N"/>
</dbReference>
<dbReference type="Pfam" id="PF01513">
    <property type="entry name" value="NAD_kinase"/>
    <property type="match status" value="1"/>
</dbReference>
<dbReference type="AlphaFoldDB" id="A0A9D2JTJ0"/>
<keyword evidence="6" id="KW-0963">Cytoplasm</keyword>
<dbReference type="EMBL" id="DXBG01000206">
    <property type="protein sequence ID" value="HIZ66037.1"/>
    <property type="molecule type" value="Genomic_DNA"/>
</dbReference>
<feature type="binding site" evidence="6">
    <location>
        <begin position="142"/>
        <end position="143"/>
    </location>
    <ligand>
        <name>NAD(+)</name>
        <dbReference type="ChEBI" id="CHEBI:57540"/>
    </ligand>
</feature>
<sequence length="286" mass="30946">MDKFYIIANSEKDEGLKISAQVAGYLRSKGKTCDIRPASPKGKESFSHYTDSSQIPAGVECVIVLGGDGTLLQAARDVVSRQIPLLGINLGTLGYLAEIDRESIEPALNHLMADQYTLENRMMLNGKIYHRGKMVVEDVALNDIVIGRDGPMRVIRFQNYVNGEFLNAYTADGIIVSTATGSTGYSLSAGGPIVSPETNIIMMTPVSPHTLNTRSIIFPAGDEIGVEIAEGAHRGNGKALASFDGDTNVAMAVGDRIVIRRSVRDTQIVKISNISFLEVLRTKMKD</sequence>